<dbReference type="Proteomes" id="UP001187531">
    <property type="component" value="Unassembled WGS sequence"/>
</dbReference>
<reference evidence="1" key="1">
    <citation type="submission" date="2023-07" db="EMBL/GenBank/DDBJ databases">
        <title>Chromosome-level genome assembly of Artemia franciscana.</title>
        <authorList>
            <person name="Jo E."/>
        </authorList>
    </citation>
    <scope>NUCLEOTIDE SEQUENCE</scope>
    <source>
        <tissue evidence="1">Whole body</tissue>
    </source>
</reference>
<protein>
    <recommendedName>
        <fullName evidence="3">Reverse transcriptase domain-containing protein</fullName>
    </recommendedName>
</protein>
<name>A0AA88ID83_ARTSF</name>
<comment type="caution">
    <text evidence="1">The sequence shown here is derived from an EMBL/GenBank/DDBJ whole genome shotgun (WGS) entry which is preliminary data.</text>
</comment>
<proteinExistence type="predicted"/>
<accession>A0AA88ID83</accession>
<keyword evidence="2" id="KW-1185">Reference proteome</keyword>
<organism evidence="1 2">
    <name type="scientific">Artemia franciscana</name>
    <name type="common">Brine shrimp</name>
    <name type="synonym">Artemia sanfranciscana</name>
    <dbReference type="NCBI Taxonomy" id="6661"/>
    <lineage>
        <taxon>Eukaryota</taxon>
        <taxon>Metazoa</taxon>
        <taxon>Ecdysozoa</taxon>
        <taxon>Arthropoda</taxon>
        <taxon>Crustacea</taxon>
        <taxon>Branchiopoda</taxon>
        <taxon>Anostraca</taxon>
        <taxon>Artemiidae</taxon>
        <taxon>Artemia</taxon>
    </lineage>
</organism>
<gene>
    <name evidence="1" type="ORF">QYM36_001479</name>
</gene>
<dbReference type="AlphaFoldDB" id="A0AA88ID83"/>
<evidence type="ECO:0000313" key="2">
    <source>
        <dbReference type="Proteomes" id="UP001187531"/>
    </source>
</evidence>
<evidence type="ECO:0000313" key="1">
    <source>
        <dbReference type="EMBL" id="KAK2725034.1"/>
    </source>
</evidence>
<sequence>MKEWLRWLDISTGYGETIISPRKGLINRPCCTRLPVIAGDLDVRVGLSDTTHVLGKFGLGHRWESGQRLVNYALMNHLGVTNIIFQHKPSHLLTWHSNDSVTKAKIYFILVHQRWRCSVIDSRSYNGADTCSKSGSDYKLVHAKIPFVLHIEERINRKPESTSTRQNHSLGELEYTDDVAIFSDPEKAQTMLDEVVTLGR</sequence>
<dbReference type="EMBL" id="JAVRJZ010000003">
    <property type="protein sequence ID" value="KAK2725034.1"/>
    <property type="molecule type" value="Genomic_DNA"/>
</dbReference>
<evidence type="ECO:0008006" key="3">
    <source>
        <dbReference type="Google" id="ProtNLM"/>
    </source>
</evidence>